<evidence type="ECO:0000313" key="2">
    <source>
        <dbReference type="Proteomes" id="UP000188532"/>
    </source>
</evidence>
<organism evidence="1 2">
    <name type="scientific">Mycobacterium kansasii</name>
    <dbReference type="NCBI Taxonomy" id="1768"/>
    <lineage>
        <taxon>Bacteria</taxon>
        <taxon>Bacillati</taxon>
        <taxon>Actinomycetota</taxon>
        <taxon>Actinomycetes</taxon>
        <taxon>Mycobacteriales</taxon>
        <taxon>Mycobacteriaceae</taxon>
        <taxon>Mycobacterium</taxon>
    </lineage>
</organism>
<dbReference type="EMBL" id="MVBN01000001">
    <property type="protein sequence ID" value="OOK83622.1"/>
    <property type="molecule type" value="Genomic_DNA"/>
</dbReference>
<name>A0A1V3XX08_MYCKA</name>
<accession>A0A1V3XX08</accession>
<protein>
    <submittedName>
        <fullName evidence="1">Uncharacterized protein</fullName>
    </submittedName>
</protein>
<dbReference type="Proteomes" id="UP000188532">
    <property type="component" value="Unassembled WGS sequence"/>
</dbReference>
<gene>
    <name evidence="1" type="ORF">BZL29_1456</name>
</gene>
<comment type="caution">
    <text evidence="1">The sequence shown here is derived from an EMBL/GenBank/DDBJ whole genome shotgun (WGS) entry which is preliminary data.</text>
</comment>
<proteinExistence type="predicted"/>
<evidence type="ECO:0000313" key="1">
    <source>
        <dbReference type="EMBL" id="OOK83622.1"/>
    </source>
</evidence>
<dbReference type="AlphaFoldDB" id="A0A1V3XX08"/>
<reference evidence="1 2" key="1">
    <citation type="submission" date="2017-02" db="EMBL/GenBank/DDBJ databases">
        <title>Complete genome sequences of Mycobacterium kansasii strains isolated from rhesus macaques.</title>
        <authorList>
            <person name="Panda A."/>
            <person name="Nagaraj S."/>
            <person name="Zhao X."/>
            <person name="Tettelin H."/>
            <person name="Detolla L.J."/>
        </authorList>
    </citation>
    <scope>NUCLEOTIDE SEQUENCE [LARGE SCALE GENOMIC DNA]</scope>
    <source>
        <strain evidence="1 2">11-3469</strain>
    </source>
</reference>
<sequence length="84" mass="8466">MSVNQATRGCAAAAIDSEAGPNHGSVLSRVTIDSKQDAAVLSSTAMPFHAAAAATSSAAPAPAYMRVELTSGGRAPKSTEAFRF</sequence>